<sequence length="414" mass="44430">MIRKLFRNARITTPIDRGIPLSGSKQGDVQVFERGALYCLNGTIKNVGTEEEVFASLSPGEVNQEIDCRGLCLIPGFVDPHTHMCFTVPREEEFLMRLQGADYLEILQQGGGILSSVRAVRAASDEELFSATLKHALSALRLGTTTLEIKSGYGLNTTTELRMLQTIDRVGRETPLDVVATFLGAHAIAEEYAHDPGGYAELVIEEMIPAVAKQGIARFCDVFCEEGIFPLAESRRILEAAKGAGLEIKMHTDEIHDPGASALAAELQATSADHLLAAGEENLQAMAARGVIGVLLPATAYSMRKGYAPARKMVEMGLPLALATDCNPGSSYTESMPFVIGLAVYNMHMTVNEALVAATLNAAYALNMAETVGSLDVGKSADFLLLDGKTPAILPYRAGVSPIVKVFKRGEEVS</sequence>
<keyword evidence="2 7" id="KW-0479">Metal-binding</keyword>
<feature type="binding site" evidence="7">
    <location>
        <position position="254"/>
    </location>
    <ligand>
        <name>4-imidazolone-5-propanoate</name>
        <dbReference type="ChEBI" id="CHEBI:77893"/>
    </ligand>
</feature>
<feature type="binding site" evidence="7">
    <location>
        <position position="329"/>
    </location>
    <ligand>
        <name>N-formimidoyl-L-glutamate</name>
        <dbReference type="ChEBI" id="CHEBI:58928"/>
    </ligand>
</feature>
<feature type="binding site" evidence="7">
    <location>
        <position position="153"/>
    </location>
    <ligand>
        <name>N-formimidoyl-L-glutamate</name>
        <dbReference type="ChEBI" id="CHEBI:58928"/>
    </ligand>
</feature>
<protein>
    <recommendedName>
        <fullName evidence="1 7">Imidazolonepropionase</fullName>
        <ecNumber evidence="1 7">3.5.2.7</ecNumber>
    </recommendedName>
    <alternativeName>
        <fullName evidence="7">Imidazolone-5-propionate hydrolase</fullName>
    </alternativeName>
</protein>
<evidence type="ECO:0000256" key="6">
    <source>
        <dbReference type="ARBA" id="ARBA00023004"/>
    </source>
</evidence>
<evidence type="ECO:0000256" key="1">
    <source>
        <dbReference type="ARBA" id="ARBA00012864"/>
    </source>
</evidence>
<reference evidence="9" key="1">
    <citation type="submission" date="2022-12" db="EMBL/GenBank/DDBJ databases">
        <title>Reference genome sequencing for broad-spectrum identification of bacterial and archaeal isolates by mass spectrometry.</title>
        <authorList>
            <person name="Sekiguchi Y."/>
            <person name="Tourlousse D.M."/>
        </authorList>
    </citation>
    <scope>NUCLEOTIDE SEQUENCE</scope>
    <source>
        <strain evidence="9">ASRB1</strain>
    </source>
</reference>
<feature type="binding site" evidence="7">
    <location>
        <position position="325"/>
    </location>
    <ligand>
        <name>Fe(3+)</name>
        <dbReference type="ChEBI" id="CHEBI:29034"/>
    </ligand>
</feature>
<evidence type="ECO:0000256" key="5">
    <source>
        <dbReference type="ARBA" id="ARBA00022833"/>
    </source>
</evidence>
<gene>
    <name evidence="7 9" type="primary">hutI</name>
    <name evidence="9" type="ORF">DAMNIGENAA_03470</name>
</gene>
<dbReference type="HAMAP" id="MF_00372">
    <property type="entry name" value="HutI"/>
    <property type="match status" value="1"/>
</dbReference>
<feature type="binding site" evidence="7">
    <location>
        <position position="81"/>
    </location>
    <ligand>
        <name>Fe(3+)</name>
        <dbReference type="ChEBI" id="CHEBI:29034"/>
    </ligand>
</feature>
<dbReference type="GO" id="GO:0005737">
    <property type="term" value="C:cytoplasm"/>
    <property type="evidence" value="ECO:0007669"/>
    <property type="project" value="UniProtKB-SubCell"/>
</dbReference>
<dbReference type="CDD" id="cd01296">
    <property type="entry name" value="Imidazolone-5PH"/>
    <property type="match status" value="1"/>
</dbReference>
<keyword evidence="3 7" id="KW-0378">Hydrolase</keyword>
<feature type="binding site" evidence="7">
    <location>
        <position position="83"/>
    </location>
    <ligand>
        <name>Fe(3+)</name>
        <dbReference type="ChEBI" id="CHEBI:29034"/>
    </ligand>
</feature>
<feature type="binding site" evidence="7">
    <location>
        <position position="83"/>
    </location>
    <ligand>
        <name>Zn(2+)</name>
        <dbReference type="ChEBI" id="CHEBI:29105"/>
    </ligand>
</feature>
<keyword evidence="7" id="KW-0963">Cytoplasm</keyword>
<organism evidence="9 10">
    <name type="scientific">Desulforhabdus amnigena</name>
    <dbReference type="NCBI Taxonomy" id="40218"/>
    <lineage>
        <taxon>Bacteria</taxon>
        <taxon>Pseudomonadati</taxon>
        <taxon>Thermodesulfobacteriota</taxon>
        <taxon>Syntrophobacteria</taxon>
        <taxon>Syntrophobacterales</taxon>
        <taxon>Syntrophobacteraceae</taxon>
        <taxon>Desulforhabdus</taxon>
    </lineage>
</organism>
<comment type="function">
    <text evidence="7">Catalyzes the hydrolytic cleavage of the carbon-nitrogen bond in imidazolone-5-propanoate to yield N-formimidoyl-L-glutamate. It is the third step in the universal histidine degradation pathway.</text>
</comment>
<evidence type="ECO:0000313" key="10">
    <source>
        <dbReference type="Proteomes" id="UP001144372"/>
    </source>
</evidence>
<feature type="binding site" evidence="7">
    <location>
        <position position="327"/>
    </location>
    <ligand>
        <name>N-formimidoyl-L-glutamate</name>
        <dbReference type="ChEBI" id="CHEBI:58928"/>
    </ligand>
</feature>
<dbReference type="GO" id="GO:0005506">
    <property type="term" value="F:iron ion binding"/>
    <property type="evidence" value="ECO:0007669"/>
    <property type="project" value="UniProtKB-UniRule"/>
</dbReference>
<dbReference type="AlphaFoldDB" id="A0A9W6FRE2"/>
<dbReference type="GO" id="GO:0019556">
    <property type="term" value="P:L-histidine catabolic process to glutamate and formamide"/>
    <property type="evidence" value="ECO:0007669"/>
    <property type="project" value="UniProtKB-UniRule"/>
</dbReference>
<evidence type="ECO:0000256" key="3">
    <source>
        <dbReference type="ARBA" id="ARBA00022801"/>
    </source>
</evidence>
<feature type="binding site" evidence="7">
    <location>
        <position position="90"/>
    </location>
    <ligand>
        <name>4-imidazolone-5-propanoate</name>
        <dbReference type="ChEBI" id="CHEBI:77893"/>
    </ligand>
</feature>
<dbReference type="Pfam" id="PF01979">
    <property type="entry name" value="Amidohydro_1"/>
    <property type="match status" value="1"/>
</dbReference>
<feature type="binding site" evidence="7">
    <location>
        <position position="153"/>
    </location>
    <ligand>
        <name>4-imidazolone-5-propanoate</name>
        <dbReference type="ChEBI" id="CHEBI:77893"/>
    </ligand>
</feature>
<dbReference type="EMBL" id="BSDR01000001">
    <property type="protein sequence ID" value="GLI32914.1"/>
    <property type="molecule type" value="Genomic_DNA"/>
</dbReference>
<feature type="domain" description="Amidohydrolase-related" evidence="8">
    <location>
        <begin position="73"/>
        <end position="413"/>
    </location>
</feature>
<comment type="catalytic activity">
    <reaction evidence="7">
        <text>4-imidazolone-5-propanoate + H2O = N-formimidoyl-L-glutamate</text>
        <dbReference type="Rhea" id="RHEA:23660"/>
        <dbReference type="ChEBI" id="CHEBI:15377"/>
        <dbReference type="ChEBI" id="CHEBI:58928"/>
        <dbReference type="ChEBI" id="CHEBI:77893"/>
        <dbReference type="EC" id="3.5.2.7"/>
    </reaction>
</comment>
<dbReference type="Proteomes" id="UP001144372">
    <property type="component" value="Unassembled WGS sequence"/>
</dbReference>
<comment type="similarity">
    <text evidence="7">Belongs to the metallo-dependent hydrolases superfamily. HutI family.</text>
</comment>
<feature type="binding site" evidence="7">
    <location>
        <position position="186"/>
    </location>
    <ligand>
        <name>4-imidazolone-5-propanoate</name>
        <dbReference type="ChEBI" id="CHEBI:77893"/>
    </ligand>
</feature>
<feature type="binding site" evidence="7">
    <location>
        <position position="251"/>
    </location>
    <ligand>
        <name>Fe(3+)</name>
        <dbReference type="ChEBI" id="CHEBI:29034"/>
    </ligand>
</feature>
<dbReference type="FunFam" id="3.20.20.140:FF:000007">
    <property type="entry name" value="Imidazolonepropionase"/>
    <property type="match status" value="1"/>
</dbReference>
<dbReference type="NCBIfam" id="TIGR01224">
    <property type="entry name" value="hutI"/>
    <property type="match status" value="1"/>
</dbReference>
<keyword evidence="10" id="KW-1185">Reference proteome</keyword>
<feature type="binding site" evidence="7">
    <location>
        <position position="330"/>
    </location>
    <ligand>
        <name>4-imidazolone-5-propanoate</name>
        <dbReference type="ChEBI" id="CHEBI:77893"/>
    </ligand>
</feature>
<evidence type="ECO:0000313" key="9">
    <source>
        <dbReference type="EMBL" id="GLI32914.1"/>
    </source>
</evidence>
<evidence type="ECO:0000256" key="4">
    <source>
        <dbReference type="ARBA" id="ARBA00022808"/>
    </source>
</evidence>
<dbReference type="EC" id="3.5.2.7" evidence="1 7"/>
<comment type="pathway">
    <text evidence="7">Amino-acid degradation; L-histidine degradation into L-glutamate; N-formimidoyl-L-glutamate from L-histidine: step 3/3.</text>
</comment>
<dbReference type="InterPro" id="IPR006680">
    <property type="entry name" value="Amidohydro-rel"/>
</dbReference>
<accession>A0A9W6FRE2</accession>
<dbReference type="Gene3D" id="3.20.20.140">
    <property type="entry name" value="Metal-dependent hydrolases"/>
    <property type="match status" value="1"/>
</dbReference>
<evidence type="ECO:0000256" key="7">
    <source>
        <dbReference type="HAMAP-Rule" id="MF_00372"/>
    </source>
</evidence>
<evidence type="ECO:0000259" key="8">
    <source>
        <dbReference type="Pfam" id="PF01979"/>
    </source>
</evidence>
<comment type="cofactor">
    <cofactor evidence="7">
        <name>Zn(2+)</name>
        <dbReference type="ChEBI" id="CHEBI:29105"/>
    </cofactor>
    <cofactor evidence="7">
        <name>Fe(3+)</name>
        <dbReference type="ChEBI" id="CHEBI:29034"/>
    </cofactor>
    <text evidence="7">Binds 1 zinc or iron ion per subunit.</text>
</comment>
<comment type="caution">
    <text evidence="9">The sequence shown here is derived from an EMBL/GenBank/DDBJ whole genome shotgun (WGS) entry which is preliminary data.</text>
</comment>
<dbReference type="RefSeq" id="WP_281791934.1">
    <property type="nucleotide sequence ID" value="NZ_BSDR01000001.1"/>
</dbReference>
<dbReference type="SUPFAM" id="SSF51338">
    <property type="entry name" value="Composite domain of metallo-dependent hydrolases"/>
    <property type="match status" value="1"/>
</dbReference>
<dbReference type="InterPro" id="IPR032466">
    <property type="entry name" value="Metal_Hydrolase"/>
</dbReference>
<feature type="binding site" evidence="7">
    <location>
        <position position="325"/>
    </location>
    <ligand>
        <name>Zn(2+)</name>
        <dbReference type="ChEBI" id="CHEBI:29105"/>
    </ligand>
</feature>
<dbReference type="GO" id="GO:0008270">
    <property type="term" value="F:zinc ion binding"/>
    <property type="evidence" value="ECO:0007669"/>
    <property type="project" value="UniProtKB-UniRule"/>
</dbReference>
<dbReference type="InterPro" id="IPR011059">
    <property type="entry name" value="Metal-dep_hydrolase_composite"/>
</dbReference>
<feature type="binding site" evidence="7">
    <location>
        <position position="81"/>
    </location>
    <ligand>
        <name>Zn(2+)</name>
        <dbReference type="ChEBI" id="CHEBI:29105"/>
    </ligand>
</feature>
<dbReference type="SUPFAM" id="SSF51556">
    <property type="entry name" value="Metallo-dependent hydrolases"/>
    <property type="match status" value="1"/>
</dbReference>
<feature type="binding site" evidence="7">
    <location>
        <position position="251"/>
    </location>
    <ligand>
        <name>Zn(2+)</name>
        <dbReference type="ChEBI" id="CHEBI:29105"/>
    </ligand>
</feature>
<name>A0A9W6FRE2_9BACT</name>
<comment type="subcellular location">
    <subcellularLocation>
        <location evidence="7">Cytoplasm</location>
    </subcellularLocation>
</comment>
<dbReference type="GO" id="GO:0050480">
    <property type="term" value="F:imidazolonepropionase activity"/>
    <property type="evidence" value="ECO:0007669"/>
    <property type="project" value="UniProtKB-UniRule"/>
</dbReference>
<dbReference type="PANTHER" id="PTHR42752:SF1">
    <property type="entry name" value="IMIDAZOLONEPROPIONASE-RELATED"/>
    <property type="match status" value="1"/>
</dbReference>
<proteinExistence type="inferred from homology"/>
<dbReference type="InterPro" id="IPR005920">
    <property type="entry name" value="HutI"/>
</dbReference>
<keyword evidence="6 7" id="KW-0408">Iron</keyword>
<keyword evidence="5 7" id="KW-0862">Zinc</keyword>
<evidence type="ECO:0000256" key="2">
    <source>
        <dbReference type="ARBA" id="ARBA00022723"/>
    </source>
</evidence>
<dbReference type="Gene3D" id="2.30.40.10">
    <property type="entry name" value="Urease, subunit C, domain 1"/>
    <property type="match status" value="1"/>
</dbReference>
<dbReference type="PANTHER" id="PTHR42752">
    <property type="entry name" value="IMIDAZOLONEPROPIONASE"/>
    <property type="match status" value="1"/>
</dbReference>
<keyword evidence="4 7" id="KW-0369">Histidine metabolism</keyword>